<feature type="transmembrane region" description="Helical" evidence="2">
    <location>
        <begin position="116"/>
        <end position="136"/>
    </location>
</feature>
<dbReference type="InterPro" id="IPR039672">
    <property type="entry name" value="MFS_2"/>
</dbReference>
<dbReference type="GO" id="GO:0005886">
    <property type="term" value="C:plasma membrane"/>
    <property type="evidence" value="ECO:0007669"/>
    <property type="project" value="TreeGrafter"/>
</dbReference>
<organism evidence="3 4">
    <name type="scientific">Stegodyphus mimosarum</name>
    <name type="common">African social velvet spider</name>
    <dbReference type="NCBI Taxonomy" id="407821"/>
    <lineage>
        <taxon>Eukaryota</taxon>
        <taxon>Metazoa</taxon>
        <taxon>Ecdysozoa</taxon>
        <taxon>Arthropoda</taxon>
        <taxon>Chelicerata</taxon>
        <taxon>Arachnida</taxon>
        <taxon>Araneae</taxon>
        <taxon>Araneomorphae</taxon>
        <taxon>Entelegynae</taxon>
        <taxon>Eresoidea</taxon>
        <taxon>Eresidae</taxon>
        <taxon>Stegodyphus</taxon>
    </lineage>
</organism>
<dbReference type="Pfam" id="PF13347">
    <property type="entry name" value="MFS_2"/>
    <property type="match status" value="1"/>
</dbReference>
<dbReference type="EMBL" id="KK112695">
    <property type="protein sequence ID" value="KFM58307.1"/>
    <property type="molecule type" value="Genomic_DNA"/>
</dbReference>
<evidence type="ECO:0000256" key="2">
    <source>
        <dbReference type="SAM" id="Phobius"/>
    </source>
</evidence>
<evidence type="ECO:0000313" key="3">
    <source>
        <dbReference type="EMBL" id="KFM58307.1"/>
    </source>
</evidence>
<dbReference type="STRING" id="407821.A0A087SZL8"/>
<sequence length="160" mass="17824">MDQPTRLPWSQRICYGVGHSLNDLVASMWFSYLMVYLQLVLGFSANYAGFVLLIGQVADAIATPLMGYEASNSRVGGICYKYGRRKFIHLFGTICVILSFPFIFSVCPGCENASQFSLTVMLIPLVIIFQVGWAAVQISHLSLIPVITPYEAERDFLNVL</sequence>
<evidence type="ECO:0000313" key="4">
    <source>
        <dbReference type="Proteomes" id="UP000054359"/>
    </source>
</evidence>
<dbReference type="GO" id="GO:0008643">
    <property type="term" value="P:carbohydrate transport"/>
    <property type="evidence" value="ECO:0007669"/>
    <property type="project" value="InterPro"/>
</dbReference>
<dbReference type="GO" id="GO:0015293">
    <property type="term" value="F:symporter activity"/>
    <property type="evidence" value="ECO:0007669"/>
    <property type="project" value="InterPro"/>
</dbReference>
<proteinExistence type="inferred from homology"/>
<dbReference type="SUPFAM" id="SSF103473">
    <property type="entry name" value="MFS general substrate transporter"/>
    <property type="match status" value="1"/>
</dbReference>
<accession>A0A087SZL8</accession>
<dbReference type="InterPro" id="IPR036259">
    <property type="entry name" value="MFS_trans_sf"/>
</dbReference>
<dbReference type="AlphaFoldDB" id="A0A087SZL8"/>
<dbReference type="PANTHER" id="PTHR11328">
    <property type="entry name" value="MAJOR FACILITATOR SUPERFAMILY DOMAIN-CONTAINING PROTEIN"/>
    <property type="match status" value="1"/>
</dbReference>
<gene>
    <name evidence="3" type="ORF">X975_22326</name>
</gene>
<name>A0A087SZL8_STEMI</name>
<dbReference type="Proteomes" id="UP000054359">
    <property type="component" value="Unassembled WGS sequence"/>
</dbReference>
<protein>
    <submittedName>
        <fullName evidence="3">Major facilitator superfamily domain-containing protein 12</fullName>
    </submittedName>
</protein>
<dbReference type="OrthoDB" id="1730117at2759"/>
<evidence type="ECO:0000256" key="1">
    <source>
        <dbReference type="ARBA" id="ARBA00008335"/>
    </source>
</evidence>
<dbReference type="OMA" id="CQHERAT"/>
<keyword evidence="2" id="KW-0472">Membrane</keyword>
<feature type="non-terminal residue" evidence="3">
    <location>
        <position position="160"/>
    </location>
</feature>
<keyword evidence="2" id="KW-1133">Transmembrane helix</keyword>
<dbReference type="Gene3D" id="1.20.1250.20">
    <property type="entry name" value="MFS general substrate transporter like domains"/>
    <property type="match status" value="1"/>
</dbReference>
<feature type="transmembrane region" description="Helical" evidence="2">
    <location>
        <begin position="87"/>
        <end position="104"/>
    </location>
</feature>
<dbReference type="PANTHER" id="PTHR11328:SF28">
    <property type="entry name" value="MAJOR FACILITATOR SUPERFAMILY DOMAIN-CONTAINING PROTEIN 12"/>
    <property type="match status" value="1"/>
</dbReference>
<reference evidence="3 4" key="1">
    <citation type="submission" date="2013-11" db="EMBL/GenBank/DDBJ databases">
        <title>Genome sequencing of Stegodyphus mimosarum.</title>
        <authorList>
            <person name="Bechsgaard J."/>
        </authorList>
    </citation>
    <scope>NUCLEOTIDE SEQUENCE [LARGE SCALE GENOMIC DNA]</scope>
</reference>
<comment type="similarity">
    <text evidence="1">Belongs to the major facilitator superfamily.</text>
</comment>
<keyword evidence="4" id="KW-1185">Reference proteome</keyword>
<keyword evidence="2" id="KW-0812">Transmembrane</keyword>